<evidence type="ECO:0000313" key="3">
    <source>
        <dbReference type="Proteomes" id="UP000479639"/>
    </source>
</evidence>
<gene>
    <name evidence="2" type="ORF">F8D48_02290</name>
</gene>
<evidence type="ECO:0000256" key="1">
    <source>
        <dbReference type="SAM" id="Phobius"/>
    </source>
</evidence>
<evidence type="ECO:0000313" key="2">
    <source>
        <dbReference type="EMBL" id="KAB1651094.1"/>
    </source>
</evidence>
<proteinExistence type="predicted"/>
<name>A0A7C8BSI1_9ACTN</name>
<accession>A0A7C8BSI1</accession>
<reference evidence="2 3" key="1">
    <citation type="submission" date="2019-09" db="EMBL/GenBank/DDBJ databases">
        <title>Whole genome shotgun sequencing (WGS) of Ellagibacter isourolithinifaciens DSM 104140(T) and Adlercreutzia muris DSM 29508(T).</title>
        <authorList>
            <person name="Stoll D.A."/>
            <person name="Danylec N."/>
            <person name="Huch M."/>
        </authorList>
    </citation>
    <scope>NUCLEOTIDE SEQUENCE [LARGE SCALE GENOMIC DNA]</scope>
    <source>
        <strain evidence="2 3">DSM 29508</strain>
    </source>
</reference>
<dbReference type="Proteomes" id="UP000479639">
    <property type="component" value="Unassembled WGS sequence"/>
</dbReference>
<keyword evidence="1" id="KW-1133">Transmembrane helix</keyword>
<sequence>MDRMLKVLVGILLFLVIAIALFFVPLHLDGRFRPSGFEMLMARNDAGVVVSRFKELRSSALLELNQSEWGQSYALGGERSVCDLLADTASSRIPAEVWAAVEGAVRFSDPDVRIPISLL</sequence>
<keyword evidence="1" id="KW-0472">Membrane</keyword>
<comment type="caution">
    <text evidence="2">The sequence shown here is derived from an EMBL/GenBank/DDBJ whole genome shotgun (WGS) entry which is preliminary data.</text>
</comment>
<dbReference type="EMBL" id="WAJS01000005">
    <property type="protein sequence ID" value="KAB1651094.1"/>
    <property type="molecule type" value="Genomic_DNA"/>
</dbReference>
<dbReference type="RefSeq" id="WP_151429803.1">
    <property type="nucleotide sequence ID" value="NZ_JANJZI010000009.1"/>
</dbReference>
<feature type="transmembrane region" description="Helical" evidence="1">
    <location>
        <begin position="7"/>
        <end position="28"/>
    </location>
</feature>
<keyword evidence="1" id="KW-0812">Transmembrane</keyword>
<organism evidence="2 3">
    <name type="scientific">Adlercreutzia muris</name>
    <dbReference type="NCBI Taxonomy" id="1796610"/>
    <lineage>
        <taxon>Bacteria</taxon>
        <taxon>Bacillati</taxon>
        <taxon>Actinomycetota</taxon>
        <taxon>Coriobacteriia</taxon>
        <taxon>Eggerthellales</taxon>
        <taxon>Eggerthellaceae</taxon>
        <taxon>Adlercreutzia</taxon>
    </lineage>
</organism>
<keyword evidence="3" id="KW-1185">Reference proteome</keyword>
<dbReference type="AlphaFoldDB" id="A0A7C8BSI1"/>
<protein>
    <submittedName>
        <fullName evidence="2">Uncharacterized protein</fullName>
    </submittedName>
</protein>